<proteinExistence type="inferred from homology"/>
<evidence type="ECO:0000256" key="11">
    <source>
        <dbReference type="RuleBase" id="RU363038"/>
    </source>
</evidence>
<dbReference type="HAMAP" id="MF_00123">
    <property type="entry name" value="Arg_tRNA_synth"/>
    <property type="match status" value="1"/>
</dbReference>
<sequence>MAVMIRKVLREHLSKAMREAGYEEVRPEVLPTTNTRFGDYYSTVALRLARRDSKQPPEKTAKFLVAKLAKKEEIFKADFTPNGFINFSISPSFLQAQVQEIIEEDENFGRVEVGKDKKVQVEFISANPTGPLTLGNGRGGFMGDALANCLEKASFQVEREYYINDTGNQIKTLGFSILDVLGIKAEDRKGLYKGEYIVELAKLLQKETDIERYRLKPYDVGGRGAEVLLKEFIKPALAKLKIDFDAFVSEKHLYESGKVAAALEVLRKKGLVEEREGATWFKAGGGVEDKDRVLVRSDVGGSEPTYFLADIAYHLDKFERGFDRVIDLWGADHAGYVQRMRAAAVALGFDDKLDIIIVQLVRLKEGGKEVRMSKRTGTFVTLEELVDKVGLDVARFFFISHAANTHMDFDLKVAREQSLKNPVYYVQYAHARCASILRKAQEEGFSLEDLSNSDTSLLKQPAELALIKALMKLPEIVEDISQNYAVHLLPTYSQITADLFHKFYEQARVIDPKDKGTSLARLALVMATKIILRNSLRLMGVSHPERMEDLSGEINN</sequence>
<evidence type="ECO:0000256" key="7">
    <source>
        <dbReference type="ARBA" id="ARBA00022917"/>
    </source>
</evidence>
<dbReference type="GO" id="GO:0005737">
    <property type="term" value="C:cytoplasm"/>
    <property type="evidence" value="ECO:0007669"/>
    <property type="project" value="UniProtKB-SubCell"/>
</dbReference>
<dbReference type="InterPro" id="IPR005148">
    <property type="entry name" value="Arg-tRNA-synth_N"/>
</dbReference>
<dbReference type="SMART" id="SM01016">
    <property type="entry name" value="Arg_tRNA_synt_N"/>
    <property type="match status" value="1"/>
</dbReference>
<evidence type="ECO:0000256" key="6">
    <source>
        <dbReference type="ARBA" id="ARBA00022840"/>
    </source>
</evidence>
<gene>
    <name evidence="10" type="primary">argS</name>
    <name evidence="14" type="ORF">UX19_C0004G0009</name>
</gene>
<feature type="short sequence motif" description="'HIGH' region" evidence="10">
    <location>
        <begin position="126"/>
        <end position="136"/>
    </location>
</feature>
<dbReference type="InterPro" id="IPR036695">
    <property type="entry name" value="Arg-tRNA-synth_N_sf"/>
</dbReference>
<dbReference type="FunFam" id="1.10.730.10:FF:000008">
    <property type="entry name" value="Arginine--tRNA ligase"/>
    <property type="match status" value="1"/>
</dbReference>
<evidence type="ECO:0000313" key="15">
    <source>
        <dbReference type="Proteomes" id="UP000034653"/>
    </source>
</evidence>
<comment type="caution">
    <text evidence="14">The sequence shown here is derived from an EMBL/GenBank/DDBJ whole genome shotgun (WGS) entry which is preliminary data.</text>
</comment>
<evidence type="ECO:0000259" key="13">
    <source>
        <dbReference type="SMART" id="SM01016"/>
    </source>
</evidence>
<feature type="domain" description="Arginyl tRNA synthetase N-terminal" evidence="13">
    <location>
        <begin position="7"/>
        <end position="89"/>
    </location>
</feature>
<dbReference type="CDD" id="cd00671">
    <property type="entry name" value="ArgRS_core"/>
    <property type="match status" value="1"/>
</dbReference>
<protein>
    <recommendedName>
        <fullName evidence="10">Arginine--tRNA ligase</fullName>
        <ecNumber evidence="10">6.1.1.19</ecNumber>
    </recommendedName>
    <alternativeName>
        <fullName evidence="10">Arginyl-tRNA synthetase</fullName>
        <shortName evidence="10">ArgRS</shortName>
    </alternativeName>
</protein>
<dbReference type="SUPFAM" id="SSF52374">
    <property type="entry name" value="Nucleotidylyl transferase"/>
    <property type="match status" value="1"/>
</dbReference>
<keyword evidence="3 10" id="KW-0963">Cytoplasm</keyword>
<dbReference type="NCBIfam" id="TIGR00456">
    <property type="entry name" value="argS"/>
    <property type="match status" value="1"/>
</dbReference>
<keyword evidence="6 10" id="KW-0067">ATP-binding</keyword>
<keyword evidence="7 10" id="KW-0648">Protein biosynthesis</keyword>
<evidence type="ECO:0000313" key="14">
    <source>
        <dbReference type="EMBL" id="KKU12220.1"/>
    </source>
</evidence>
<dbReference type="Gene3D" id="1.10.730.10">
    <property type="entry name" value="Isoleucyl-tRNA Synthetase, Domain 1"/>
    <property type="match status" value="1"/>
</dbReference>
<dbReference type="Pfam" id="PF05746">
    <property type="entry name" value="DALR_1"/>
    <property type="match status" value="1"/>
</dbReference>
<dbReference type="PRINTS" id="PR01038">
    <property type="entry name" value="TRNASYNTHARG"/>
</dbReference>
<organism evidence="14 15">
    <name type="scientific">Candidatus Woesebacteria bacterium GW2011_GWA1_45_8</name>
    <dbReference type="NCBI Taxonomy" id="1618559"/>
    <lineage>
        <taxon>Bacteria</taxon>
        <taxon>Candidatus Woeseibacteriota</taxon>
    </lineage>
</organism>
<evidence type="ECO:0000256" key="8">
    <source>
        <dbReference type="ARBA" id="ARBA00023146"/>
    </source>
</evidence>
<keyword evidence="5 10" id="KW-0547">Nucleotide-binding</keyword>
<evidence type="ECO:0000256" key="2">
    <source>
        <dbReference type="ARBA" id="ARBA00005594"/>
    </source>
</evidence>
<dbReference type="PANTHER" id="PTHR11956">
    <property type="entry name" value="ARGINYL-TRNA SYNTHETASE"/>
    <property type="match status" value="1"/>
</dbReference>
<dbReference type="InterPro" id="IPR009080">
    <property type="entry name" value="tRNAsynth_Ia_anticodon-bd"/>
</dbReference>
<dbReference type="AlphaFoldDB" id="A0A0G1QUB2"/>
<comment type="subcellular location">
    <subcellularLocation>
        <location evidence="1 10">Cytoplasm</location>
    </subcellularLocation>
</comment>
<comment type="subunit">
    <text evidence="10">Monomer.</text>
</comment>
<evidence type="ECO:0000256" key="9">
    <source>
        <dbReference type="ARBA" id="ARBA00049339"/>
    </source>
</evidence>
<dbReference type="GO" id="GO:0004814">
    <property type="term" value="F:arginine-tRNA ligase activity"/>
    <property type="evidence" value="ECO:0007669"/>
    <property type="project" value="UniProtKB-UniRule"/>
</dbReference>
<evidence type="ECO:0000256" key="3">
    <source>
        <dbReference type="ARBA" id="ARBA00022490"/>
    </source>
</evidence>
<evidence type="ECO:0000256" key="10">
    <source>
        <dbReference type="HAMAP-Rule" id="MF_00123"/>
    </source>
</evidence>
<feature type="domain" description="DALR anticodon binding" evidence="12">
    <location>
        <begin position="426"/>
        <end position="547"/>
    </location>
</feature>
<dbReference type="Gene3D" id="3.30.1360.70">
    <property type="entry name" value="Arginyl tRNA synthetase N-terminal domain"/>
    <property type="match status" value="1"/>
</dbReference>
<dbReference type="PATRIC" id="fig|1618559.3.peg.154"/>
<dbReference type="SUPFAM" id="SSF55190">
    <property type="entry name" value="Arginyl-tRNA synthetase (ArgRS), N-terminal 'additional' domain"/>
    <property type="match status" value="1"/>
</dbReference>
<dbReference type="InterPro" id="IPR001412">
    <property type="entry name" value="aa-tRNA-synth_I_CS"/>
</dbReference>
<comment type="catalytic activity">
    <reaction evidence="9 10">
        <text>tRNA(Arg) + L-arginine + ATP = L-arginyl-tRNA(Arg) + AMP + diphosphate</text>
        <dbReference type="Rhea" id="RHEA:20301"/>
        <dbReference type="Rhea" id="RHEA-COMP:9658"/>
        <dbReference type="Rhea" id="RHEA-COMP:9673"/>
        <dbReference type="ChEBI" id="CHEBI:30616"/>
        <dbReference type="ChEBI" id="CHEBI:32682"/>
        <dbReference type="ChEBI" id="CHEBI:33019"/>
        <dbReference type="ChEBI" id="CHEBI:78442"/>
        <dbReference type="ChEBI" id="CHEBI:78513"/>
        <dbReference type="ChEBI" id="CHEBI:456215"/>
        <dbReference type="EC" id="6.1.1.19"/>
    </reaction>
</comment>
<dbReference type="InterPro" id="IPR001278">
    <property type="entry name" value="Arg-tRNA-ligase"/>
</dbReference>
<dbReference type="EC" id="6.1.1.19" evidence="10"/>
<dbReference type="InterPro" id="IPR008909">
    <property type="entry name" value="DALR_anticod-bd"/>
</dbReference>
<dbReference type="EMBL" id="LCLG01000004">
    <property type="protein sequence ID" value="KKU12220.1"/>
    <property type="molecule type" value="Genomic_DNA"/>
</dbReference>
<dbReference type="GO" id="GO:0006420">
    <property type="term" value="P:arginyl-tRNA aminoacylation"/>
    <property type="evidence" value="ECO:0007669"/>
    <property type="project" value="UniProtKB-UniRule"/>
</dbReference>
<dbReference type="PROSITE" id="PS00178">
    <property type="entry name" value="AA_TRNA_LIGASE_I"/>
    <property type="match status" value="1"/>
</dbReference>
<reference evidence="14 15" key="1">
    <citation type="journal article" date="2015" name="Nature">
        <title>rRNA introns, odd ribosomes, and small enigmatic genomes across a large radiation of phyla.</title>
        <authorList>
            <person name="Brown C.T."/>
            <person name="Hug L.A."/>
            <person name="Thomas B.C."/>
            <person name="Sharon I."/>
            <person name="Castelle C.J."/>
            <person name="Singh A."/>
            <person name="Wilkins M.J."/>
            <person name="Williams K.H."/>
            <person name="Banfield J.F."/>
        </authorList>
    </citation>
    <scope>NUCLEOTIDE SEQUENCE [LARGE SCALE GENOMIC DNA]</scope>
</reference>
<keyword evidence="4 10" id="KW-0436">Ligase</keyword>
<dbReference type="SMART" id="SM00836">
    <property type="entry name" value="DALR_1"/>
    <property type="match status" value="1"/>
</dbReference>
<evidence type="ECO:0000256" key="5">
    <source>
        <dbReference type="ARBA" id="ARBA00022741"/>
    </source>
</evidence>
<name>A0A0G1QUB2_9BACT</name>
<dbReference type="Gene3D" id="3.40.50.620">
    <property type="entry name" value="HUPs"/>
    <property type="match status" value="1"/>
</dbReference>
<keyword evidence="8 10" id="KW-0030">Aminoacyl-tRNA synthetase</keyword>
<evidence type="ECO:0000259" key="12">
    <source>
        <dbReference type="SMART" id="SM00836"/>
    </source>
</evidence>
<dbReference type="Pfam" id="PF03485">
    <property type="entry name" value="Arg_tRNA_synt_N"/>
    <property type="match status" value="1"/>
</dbReference>
<dbReference type="PANTHER" id="PTHR11956:SF5">
    <property type="entry name" value="ARGININE--TRNA LIGASE, CYTOPLASMIC"/>
    <property type="match status" value="1"/>
</dbReference>
<dbReference type="Pfam" id="PF00750">
    <property type="entry name" value="tRNA-synt_1d"/>
    <property type="match status" value="1"/>
</dbReference>
<dbReference type="InterPro" id="IPR035684">
    <property type="entry name" value="ArgRS_core"/>
</dbReference>
<dbReference type="Proteomes" id="UP000034653">
    <property type="component" value="Unassembled WGS sequence"/>
</dbReference>
<evidence type="ECO:0000256" key="4">
    <source>
        <dbReference type="ARBA" id="ARBA00022598"/>
    </source>
</evidence>
<accession>A0A0G1QUB2</accession>
<dbReference type="InterPro" id="IPR014729">
    <property type="entry name" value="Rossmann-like_a/b/a_fold"/>
</dbReference>
<dbReference type="GO" id="GO:0005524">
    <property type="term" value="F:ATP binding"/>
    <property type="evidence" value="ECO:0007669"/>
    <property type="project" value="UniProtKB-UniRule"/>
</dbReference>
<dbReference type="SUPFAM" id="SSF47323">
    <property type="entry name" value="Anticodon-binding domain of a subclass of class I aminoacyl-tRNA synthetases"/>
    <property type="match status" value="1"/>
</dbReference>
<comment type="similarity">
    <text evidence="2 10 11">Belongs to the class-I aminoacyl-tRNA synthetase family.</text>
</comment>
<evidence type="ECO:0000256" key="1">
    <source>
        <dbReference type="ARBA" id="ARBA00004496"/>
    </source>
</evidence>